<feature type="region of interest" description="Disordered" evidence="2">
    <location>
        <begin position="234"/>
        <end position="314"/>
    </location>
</feature>
<dbReference type="InterPro" id="IPR019734">
    <property type="entry name" value="TPR_rpt"/>
</dbReference>
<dbReference type="SUPFAM" id="SSF50494">
    <property type="entry name" value="Trypsin-like serine proteases"/>
    <property type="match status" value="1"/>
</dbReference>
<dbReference type="EMBL" id="CP001344">
    <property type="protein sequence ID" value="ACL45966.1"/>
    <property type="molecule type" value="Genomic_DNA"/>
</dbReference>
<dbReference type="InterPro" id="IPR043504">
    <property type="entry name" value="Peptidase_S1_PA_chymotrypsin"/>
</dbReference>
<dbReference type="eggNOG" id="COG0457">
    <property type="taxonomic scope" value="Bacteria"/>
</dbReference>
<dbReference type="eggNOG" id="COG0265">
    <property type="taxonomic scope" value="Bacteria"/>
</dbReference>
<organism evidence="3">
    <name type="scientific">Cyanothece sp. (strain PCC 7425 / ATCC 29141)</name>
    <dbReference type="NCBI Taxonomy" id="395961"/>
    <lineage>
        <taxon>Bacteria</taxon>
        <taxon>Bacillati</taxon>
        <taxon>Cyanobacteriota</taxon>
        <taxon>Cyanophyceae</taxon>
        <taxon>Gomontiellales</taxon>
        <taxon>Cyanothecaceae</taxon>
        <taxon>Cyanothece</taxon>
    </lineage>
</organism>
<evidence type="ECO:0000256" key="1">
    <source>
        <dbReference type="PROSITE-ProRule" id="PRU00339"/>
    </source>
</evidence>
<protein>
    <submittedName>
        <fullName evidence="3">TPR repeat-containing protein</fullName>
    </submittedName>
</protein>
<dbReference type="HOGENOM" id="CLU_578369_0_0_3"/>
<dbReference type="InterPro" id="IPR009003">
    <property type="entry name" value="Peptidase_S1_PA"/>
</dbReference>
<feature type="compositionally biased region" description="Pro residues" evidence="2">
    <location>
        <begin position="255"/>
        <end position="275"/>
    </location>
</feature>
<dbReference type="eggNOG" id="COG0810">
    <property type="taxonomic scope" value="Bacteria"/>
</dbReference>
<dbReference type="Pfam" id="PF13414">
    <property type="entry name" value="TPR_11"/>
    <property type="match status" value="1"/>
</dbReference>
<dbReference type="STRING" id="395961.Cyan7425_3646"/>
<keyword evidence="1" id="KW-0802">TPR repeat</keyword>
<dbReference type="InterPro" id="IPR011990">
    <property type="entry name" value="TPR-like_helical_dom_sf"/>
</dbReference>
<feature type="compositionally biased region" description="Pro residues" evidence="2">
    <location>
        <begin position="283"/>
        <end position="314"/>
    </location>
</feature>
<gene>
    <name evidence="3" type="ordered locus">Cyan7425_3646</name>
</gene>
<evidence type="ECO:0000313" key="3">
    <source>
        <dbReference type="EMBL" id="ACL45966.1"/>
    </source>
</evidence>
<dbReference type="OrthoDB" id="453397at2"/>
<accession>B8HSI3</accession>
<dbReference type="Gene3D" id="2.40.10.10">
    <property type="entry name" value="Trypsin-like serine proteases"/>
    <property type="match status" value="2"/>
</dbReference>
<feature type="repeat" description="TPR" evidence="1">
    <location>
        <begin position="382"/>
        <end position="415"/>
    </location>
</feature>
<sequence>MKKLYAALAVLAGVIVVISHPLSLADNGSVDINSINAIAKAVTVYIRPSSGATFGTGVIINRSADLYTVLTVKHVAALNDDYTIRTEIDKTTHKAIYKSDLYDVPGFDLAILQFKSSNEYQLAKLSPNELGNLNTVFIAGYPKSFNPDGSNPVYTIVQGTVNTILPSSQSRDGYQVGYQAPGIGGMSGGPVFNNRAQLVALHGLEKPPFLLGIPLPQTWTVSLVSQLESQAQAYRQQLASRPTPTPTPVAVATPRPTPTPVASPTPKPTPKPSPTPVAVTTPRPTPTPVASPTPKPTPKPSPTPIVTPTPRPTPTPVVVAAAPKLPELLSRVDLFRPSTIQVTAPVLQQECKEIAFGGTRVKNCQYVYSNPGSVRAAQLSDYEQLLQQGNAQANQNRVEQAIADYTQAINKKPDYAYAYFNRGLLLSRDGQVDQGLADLSKAENLFQSQELSLELARVRDVIRVIKQSQRVS</sequence>
<dbReference type="Gene3D" id="1.25.40.10">
    <property type="entry name" value="Tetratricopeptide repeat domain"/>
    <property type="match status" value="1"/>
</dbReference>
<dbReference type="Pfam" id="PF13365">
    <property type="entry name" value="Trypsin_2"/>
    <property type="match status" value="1"/>
</dbReference>
<dbReference type="SUPFAM" id="SSF48452">
    <property type="entry name" value="TPR-like"/>
    <property type="match status" value="1"/>
</dbReference>
<evidence type="ECO:0000256" key="2">
    <source>
        <dbReference type="SAM" id="MobiDB-lite"/>
    </source>
</evidence>
<dbReference type="SMART" id="SM00028">
    <property type="entry name" value="TPR"/>
    <property type="match status" value="2"/>
</dbReference>
<dbReference type="KEGG" id="cyn:Cyan7425_3646"/>
<name>B8HSI3_CYAP4</name>
<dbReference type="PROSITE" id="PS50005">
    <property type="entry name" value="TPR"/>
    <property type="match status" value="1"/>
</dbReference>
<proteinExistence type="predicted"/>
<dbReference type="AlphaFoldDB" id="B8HSI3"/>
<reference evidence="3" key="1">
    <citation type="submission" date="2009-01" db="EMBL/GenBank/DDBJ databases">
        <title>Complete sequence of chromosome Cyanothece sp. PCC 7425.</title>
        <authorList>
            <consortium name="US DOE Joint Genome Institute"/>
            <person name="Lucas S."/>
            <person name="Copeland A."/>
            <person name="Lapidus A."/>
            <person name="Glavina del Rio T."/>
            <person name="Dalin E."/>
            <person name="Tice H."/>
            <person name="Bruce D."/>
            <person name="Goodwin L."/>
            <person name="Pitluck S."/>
            <person name="Sims D."/>
            <person name="Meineke L."/>
            <person name="Brettin T."/>
            <person name="Detter J.C."/>
            <person name="Han C."/>
            <person name="Larimer F."/>
            <person name="Land M."/>
            <person name="Hauser L."/>
            <person name="Kyrpides N."/>
            <person name="Ovchinnikova G."/>
            <person name="Liberton M."/>
            <person name="Stoeckel J."/>
            <person name="Banerjee A."/>
            <person name="Singh A."/>
            <person name="Page L."/>
            <person name="Sato H."/>
            <person name="Zhao L."/>
            <person name="Sherman L."/>
            <person name="Pakrasi H."/>
            <person name="Richardson P."/>
        </authorList>
    </citation>
    <scope>NUCLEOTIDE SEQUENCE</scope>
    <source>
        <strain evidence="3">PCC 7425</strain>
    </source>
</reference>